<feature type="domain" description="Large ribosomal subunit protein uL2 RNA-binding" evidence="8">
    <location>
        <begin position="43"/>
        <end position="119"/>
    </location>
</feature>
<evidence type="ECO:0000256" key="1">
    <source>
        <dbReference type="ARBA" id="ARBA00005636"/>
    </source>
</evidence>
<dbReference type="InterPro" id="IPR008991">
    <property type="entry name" value="Translation_prot_SH3-like_sf"/>
</dbReference>
<dbReference type="GO" id="GO:0003735">
    <property type="term" value="F:structural constituent of ribosome"/>
    <property type="evidence" value="ECO:0007669"/>
    <property type="project" value="InterPro"/>
</dbReference>
<keyword evidence="5" id="KW-0694">RNA-binding</keyword>
<evidence type="ECO:0000259" key="7">
    <source>
        <dbReference type="SMART" id="SM01382"/>
    </source>
</evidence>
<reference evidence="10" key="1">
    <citation type="submission" date="2017-09" db="EMBL/GenBank/DDBJ databases">
        <title>Depth-based differentiation of microbial function through sediment-hosted aquifers and enrichment of novel symbionts in the deep terrestrial subsurface.</title>
        <authorList>
            <person name="Probst A.J."/>
            <person name="Ladd B."/>
            <person name="Jarett J.K."/>
            <person name="Geller-Mcgrath D.E."/>
            <person name="Sieber C.M.K."/>
            <person name="Emerson J.B."/>
            <person name="Anantharaman K."/>
            <person name="Thomas B.C."/>
            <person name="Malmstrom R."/>
            <person name="Stieglmeier M."/>
            <person name="Klingl A."/>
            <person name="Woyke T."/>
            <person name="Ryan C.M."/>
            <person name="Banfield J.F."/>
        </authorList>
    </citation>
    <scope>NUCLEOTIDE SEQUENCE [LARGE SCALE GENOMIC DNA]</scope>
</reference>
<evidence type="ECO:0000259" key="8">
    <source>
        <dbReference type="SMART" id="SM01383"/>
    </source>
</evidence>
<dbReference type="PANTHER" id="PTHR13691">
    <property type="entry name" value="RIBOSOMAL PROTEIN L2"/>
    <property type="match status" value="1"/>
</dbReference>
<dbReference type="PIRSF" id="PIRSF002158">
    <property type="entry name" value="Ribosomal_L2"/>
    <property type="match status" value="1"/>
</dbReference>
<dbReference type="HAMAP" id="MF_01320_B">
    <property type="entry name" value="Ribosomal_uL2_B"/>
    <property type="match status" value="1"/>
</dbReference>
<dbReference type="EMBL" id="PEYV01000059">
    <property type="protein sequence ID" value="PIS21289.1"/>
    <property type="molecule type" value="Genomic_DNA"/>
</dbReference>
<evidence type="ECO:0000313" key="9">
    <source>
        <dbReference type="EMBL" id="PIS21289.1"/>
    </source>
</evidence>
<dbReference type="InterPro" id="IPR022666">
    <property type="entry name" value="Ribosomal_uL2_RNA-bd_dom"/>
</dbReference>
<protein>
    <recommendedName>
        <fullName evidence="4 5">Large ribosomal subunit protein uL2</fullName>
    </recommendedName>
</protein>
<evidence type="ECO:0000256" key="5">
    <source>
        <dbReference type="HAMAP-Rule" id="MF_01320"/>
    </source>
</evidence>
<evidence type="ECO:0000256" key="6">
    <source>
        <dbReference type="SAM" id="MobiDB-lite"/>
    </source>
</evidence>
<dbReference type="AlphaFoldDB" id="A0A2H0XAT7"/>
<dbReference type="InterPro" id="IPR022669">
    <property type="entry name" value="Ribosomal_uL2_C"/>
</dbReference>
<dbReference type="GO" id="GO:0002181">
    <property type="term" value="P:cytoplasmic translation"/>
    <property type="evidence" value="ECO:0007669"/>
    <property type="project" value="TreeGrafter"/>
</dbReference>
<evidence type="ECO:0000256" key="3">
    <source>
        <dbReference type="ARBA" id="ARBA00023274"/>
    </source>
</evidence>
<keyword evidence="2 5" id="KW-0689">Ribosomal protein</keyword>
<dbReference type="GO" id="GO:0016740">
    <property type="term" value="F:transferase activity"/>
    <property type="evidence" value="ECO:0007669"/>
    <property type="project" value="InterPro"/>
</dbReference>
<dbReference type="InterPro" id="IPR012340">
    <property type="entry name" value="NA-bd_OB-fold"/>
</dbReference>
<dbReference type="SMART" id="SM01382">
    <property type="entry name" value="Ribosomal_L2_C"/>
    <property type="match status" value="1"/>
</dbReference>
<comment type="similarity">
    <text evidence="1 5">Belongs to the universal ribosomal protein uL2 family.</text>
</comment>
<gene>
    <name evidence="5" type="primary">rplB</name>
    <name evidence="9" type="ORF">COT51_03675</name>
</gene>
<dbReference type="InterPro" id="IPR022671">
    <property type="entry name" value="Ribosomal_uL2_CS"/>
</dbReference>
<dbReference type="Pfam" id="PF00181">
    <property type="entry name" value="Ribosomal_L2_N"/>
    <property type="match status" value="1"/>
</dbReference>
<feature type="domain" description="Large ribosomal subunit protein uL2 C-terminal" evidence="7">
    <location>
        <begin position="125"/>
        <end position="254"/>
    </location>
</feature>
<evidence type="ECO:0000256" key="2">
    <source>
        <dbReference type="ARBA" id="ARBA00022980"/>
    </source>
</evidence>
<proteinExistence type="inferred from homology"/>
<dbReference type="InterPro" id="IPR005880">
    <property type="entry name" value="Ribosomal_uL2_bac/org-type"/>
</dbReference>
<dbReference type="Gene3D" id="4.10.950.10">
    <property type="entry name" value="Ribosomal protein L2, domain 3"/>
    <property type="match status" value="1"/>
</dbReference>
<dbReference type="FunFam" id="2.30.30.30:FF:000001">
    <property type="entry name" value="50S ribosomal protein L2"/>
    <property type="match status" value="1"/>
</dbReference>
<evidence type="ECO:0000256" key="4">
    <source>
        <dbReference type="ARBA" id="ARBA00035242"/>
    </source>
</evidence>
<dbReference type="SUPFAM" id="SSF50249">
    <property type="entry name" value="Nucleic acid-binding proteins"/>
    <property type="match status" value="1"/>
</dbReference>
<keyword evidence="5" id="KW-0699">rRNA-binding</keyword>
<dbReference type="Proteomes" id="UP000231098">
    <property type="component" value="Unassembled WGS sequence"/>
</dbReference>
<accession>A0A2H0XAT7</accession>
<dbReference type="InterPro" id="IPR014726">
    <property type="entry name" value="Ribosomal_uL2_dom3"/>
</dbReference>
<sequence>MATRTFTPTSSGRRQKIALVRDNLTKGAKREKSLTVPYLSRAGRNNLGRVTVRHQGSGEKQMYRIIDFKRRKLDIPARVASIEYDPHRGPDIALLFYVDGEKRYIIAPIGLKVNDMVMSGPTSEIKVGNALPLASIPLGVPIHNVEIQPGRGGQLARSAGTSLTVSAKEDKYALVKLPSGEIRKILLTCYATIGVASNEDLKNVVLGKAGLHRRQGVRPAVRGVAMNPRDHPHGGGEGRSSVGLKAPKTPWGKRFRGIKTRRRNKTNVFIVARRGSTQ</sequence>
<feature type="region of interest" description="Disordered" evidence="6">
    <location>
        <begin position="224"/>
        <end position="252"/>
    </location>
</feature>
<dbReference type="NCBIfam" id="TIGR01171">
    <property type="entry name" value="rplB_bact"/>
    <property type="match status" value="1"/>
</dbReference>
<dbReference type="InterPro" id="IPR002171">
    <property type="entry name" value="Ribosomal_uL2"/>
</dbReference>
<comment type="function">
    <text evidence="5">One of the primary rRNA binding proteins. Required for association of the 30S and 50S subunits to form the 70S ribosome, for tRNA binding and peptide bond formation. It has been suggested to have peptidyltransferase activity; this is somewhat controversial. Makes several contacts with the 16S rRNA in the 70S ribosome.</text>
</comment>
<keyword evidence="3 5" id="KW-0687">Ribonucleoprotein</keyword>
<dbReference type="Gene3D" id="2.30.30.30">
    <property type="match status" value="1"/>
</dbReference>
<dbReference type="GO" id="GO:0015934">
    <property type="term" value="C:large ribosomal subunit"/>
    <property type="evidence" value="ECO:0007669"/>
    <property type="project" value="InterPro"/>
</dbReference>
<evidence type="ECO:0000313" key="10">
    <source>
        <dbReference type="Proteomes" id="UP000231098"/>
    </source>
</evidence>
<dbReference type="PROSITE" id="PS00467">
    <property type="entry name" value="RIBOSOMAL_L2"/>
    <property type="match status" value="1"/>
</dbReference>
<comment type="caution">
    <text evidence="9">The sequence shown here is derived from an EMBL/GenBank/DDBJ whole genome shotgun (WGS) entry which is preliminary data.</text>
</comment>
<dbReference type="Pfam" id="PF03947">
    <property type="entry name" value="Ribosomal_L2_C"/>
    <property type="match status" value="1"/>
</dbReference>
<dbReference type="Gene3D" id="2.40.50.140">
    <property type="entry name" value="Nucleic acid-binding proteins"/>
    <property type="match status" value="1"/>
</dbReference>
<dbReference type="FunFam" id="4.10.950.10:FF:000001">
    <property type="entry name" value="50S ribosomal protein L2"/>
    <property type="match status" value="1"/>
</dbReference>
<dbReference type="InterPro" id="IPR014722">
    <property type="entry name" value="Rib_uL2_dom2"/>
</dbReference>
<dbReference type="GO" id="GO:0019843">
    <property type="term" value="F:rRNA binding"/>
    <property type="evidence" value="ECO:0007669"/>
    <property type="project" value="UniProtKB-UniRule"/>
</dbReference>
<organism evidence="9 10">
    <name type="scientific">candidate division WWE3 bacterium CG08_land_8_20_14_0_20_41_15</name>
    <dbReference type="NCBI Taxonomy" id="1975086"/>
    <lineage>
        <taxon>Bacteria</taxon>
        <taxon>Katanobacteria</taxon>
    </lineage>
</organism>
<dbReference type="PANTHER" id="PTHR13691:SF5">
    <property type="entry name" value="LARGE RIBOSOMAL SUBUNIT PROTEIN UL2M"/>
    <property type="match status" value="1"/>
</dbReference>
<comment type="subunit">
    <text evidence="5">Part of the 50S ribosomal subunit. Forms a bridge to the 30S subunit in the 70S ribosome.</text>
</comment>
<name>A0A2H0XAT7_UNCKA</name>
<dbReference type="SUPFAM" id="SSF50104">
    <property type="entry name" value="Translation proteins SH3-like domain"/>
    <property type="match status" value="1"/>
</dbReference>
<dbReference type="SMART" id="SM01383">
    <property type="entry name" value="Ribosomal_L2"/>
    <property type="match status" value="1"/>
</dbReference>